<dbReference type="STRING" id="644282.Deba_2405"/>
<sequence length="150" mass="16548">MSDRQTPRPRPPRPQSVEDLAKLCAAAALQKKAQDLIVLDVGQLAGYADYFIIATGRSTRQAQAIAENVARVCKKAGRPPMGEEGLREGRWALLDFGDVVVHVFYEPVRVFYDLESLWGDAPRLEFDPQELTAALPPEAESSPGAIVWDD</sequence>
<evidence type="ECO:0000313" key="4">
    <source>
        <dbReference type="Proteomes" id="UP000009047"/>
    </source>
</evidence>
<evidence type="ECO:0000313" key="3">
    <source>
        <dbReference type="EMBL" id="ADK85767.1"/>
    </source>
</evidence>
<dbReference type="PANTHER" id="PTHR21043">
    <property type="entry name" value="IOJAP SUPERFAMILY ORTHOLOG"/>
    <property type="match status" value="1"/>
</dbReference>
<proteinExistence type="inferred from homology"/>
<keyword evidence="2" id="KW-0810">Translation regulation</keyword>
<name>E1QJM4_DESB2</name>
<keyword evidence="2" id="KW-0963">Cytoplasm</keyword>
<dbReference type="NCBIfam" id="TIGR00090">
    <property type="entry name" value="rsfS_iojap_ybeB"/>
    <property type="match status" value="1"/>
</dbReference>
<keyword evidence="4" id="KW-1185">Reference proteome</keyword>
<comment type="similarity">
    <text evidence="1 2">Belongs to the Iojap/RsfS family.</text>
</comment>
<dbReference type="Proteomes" id="UP000009047">
    <property type="component" value="Chromosome"/>
</dbReference>
<comment type="function">
    <text evidence="2">Functions as a ribosomal silencing factor. Interacts with ribosomal protein uL14 (rplN), blocking formation of intersubunit bridge B8. Prevents association of the 30S and 50S ribosomal subunits and the formation of functional ribosomes, thus repressing translation.</text>
</comment>
<evidence type="ECO:0000256" key="2">
    <source>
        <dbReference type="HAMAP-Rule" id="MF_01477"/>
    </source>
</evidence>
<dbReference type="HOGENOM" id="CLU_092688_2_0_7"/>
<comment type="subcellular location">
    <subcellularLocation>
        <location evidence="2">Cytoplasm</location>
    </subcellularLocation>
</comment>
<organism evidence="3 4">
    <name type="scientific">Desulfarculus baarsii (strain ATCC 33931 / DSM 2075 / LMG 7858 / VKM B-1802 / 2st14)</name>
    <dbReference type="NCBI Taxonomy" id="644282"/>
    <lineage>
        <taxon>Bacteria</taxon>
        <taxon>Pseudomonadati</taxon>
        <taxon>Thermodesulfobacteriota</taxon>
        <taxon>Desulfarculia</taxon>
        <taxon>Desulfarculales</taxon>
        <taxon>Desulfarculaceae</taxon>
        <taxon>Desulfarculus</taxon>
    </lineage>
</organism>
<dbReference type="AlphaFoldDB" id="E1QJM4"/>
<dbReference type="GO" id="GO:0005737">
    <property type="term" value="C:cytoplasm"/>
    <property type="evidence" value="ECO:0007669"/>
    <property type="project" value="UniProtKB-SubCell"/>
</dbReference>
<dbReference type="OrthoDB" id="9793681at2"/>
<dbReference type="EMBL" id="CP002085">
    <property type="protein sequence ID" value="ADK85767.1"/>
    <property type="molecule type" value="Genomic_DNA"/>
</dbReference>
<dbReference type="SUPFAM" id="SSF81301">
    <property type="entry name" value="Nucleotidyltransferase"/>
    <property type="match status" value="1"/>
</dbReference>
<dbReference type="eggNOG" id="COG0799">
    <property type="taxonomic scope" value="Bacteria"/>
</dbReference>
<reference evidence="3 4" key="1">
    <citation type="journal article" date="2010" name="Stand. Genomic Sci.">
        <title>Complete genome sequence of Desulfarculus baarsii type strain (2st14).</title>
        <authorList>
            <person name="Sun H."/>
            <person name="Spring S."/>
            <person name="Lapidus A."/>
            <person name="Davenport K."/>
            <person name="Del Rio T.G."/>
            <person name="Tice H."/>
            <person name="Nolan M."/>
            <person name="Copeland A."/>
            <person name="Cheng J.F."/>
            <person name="Lucas S."/>
            <person name="Tapia R."/>
            <person name="Goodwin L."/>
            <person name="Pitluck S."/>
            <person name="Ivanova N."/>
            <person name="Pagani I."/>
            <person name="Mavromatis K."/>
            <person name="Ovchinnikova G."/>
            <person name="Pati A."/>
            <person name="Chen A."/>
            <person name="Palaniappan K."/>
            <person name="Hauser L."/>
            <person name="Chang Y.J."/>
            <person name="Jeffries C.D."/>
            <person name="Detter J.C."/>
            <person name="Han C."/>
            <person name="Rohde M."/>
            <person name="Brambilla E."/>
            <person name="Goker M."/>
            <person name="Woyke T."/>
            <person name="Bristow J."/>
            <person name="Eisen J.A."/>
            <person name="Markowitz V."/>
            <person name="Hugenholtz P."/>
            <person name="Kyrpides N.C."/>
            <person name="Klenk H.P."/>
            <person name="Land M."/>
        </authorList>
    </citation>
    <scope>NUCLEOTIDE SEQUENCE [LARGE SCALE GENOMIC DNA]</scope>
    <source>
        <strain evidence="4">ATCC 33931 / DSM 2075 / LMG 7858 / VKM B-1802 / 2st14</strain>
    </source>
</reference>
<dbReference type="InterPro" id="IPR004394">
    <property type="entry name" value="Iojap/RsfS/C7orf30"/>
</dbReference>
<dbReference type="GO" id="GO:0017148">
    <property type="term" value="P:negative regulation of translation"/>
    <property type="evidence" value="ECO:0007669"/>
    <property type="project" value="UniProtKB-UniRule"/>
</dbReference>
<dbReference type="KEGG" id="dbr:Deba_2405"/>
<keyword evidence="2" id="KW-0678">Repressor</keyword>
<evidence type="ECO:0000256" key="1">
    <source>
        <dbReference type="ARBA" id="ARBA00010574"/>
    </source>
</evidence>
<accession>E1QJM4</accession>
<dbReference type="GO" id="GO:0042256">
    <property type="term" value="P:cytosolic ribosome assembly"/>
    <property type="evidence" value="ECO:0007669"/>
    <property type="project" value="UniProtKB-UniRule"/>
</dbReference>
<comment type="subunit">
    <text evidence="2">Interacts with ribosomal protein uL14 (rplN).</text>
</comment>
<dbReference type="InterPro" id="IPR043519">
    <property type="entry name" value="NT_sf"/>
</dbReference>
<dbReference type="Gene3D" id="3.30.460.10">
    <property type="entry name" value="Beta Polymerase, domain 2"/>
    <property type="match status" value="1"/>
</dbReference>
<protein>
    <recommendedName>
        <fullName evidence="2">Ribosomal silencing factor RsfS</fullName>
    </recommendedName>
</protein>
<gene>
    <name evidence="2" type="primary">rsfS</name>
    <name evidence="3" type="ordered locus">Deba_2405</name>
</gene>
<dbReference type="HAMAP" id="MF_01477">
    <property type="entry name" value="Iojap_RsfS"/>
    <property type="match status" value="1"/>
</dbReference>
<dbReference type="PANTHER" id="PTHR21043:SF0">
    <property type="entry name" value="MITOCHONDRIAL ASSEMBLY OF RIBOSOMAL LARGE SUBUNIT PROTEIN 1"/>
    <property type="match status" value="1"/>
</dbReference>
<dbReference type="RefSeq" id="WP_013259206.1">
    <property type="nucleotide sequence ID" value="NC_014365.1"/>
</dbReference>
<dbReference type="GO" id="GO:0043023">
    <property type="term" value="F:ribosomal large subunit binding"/>
    <property type="evidence" value="ECO:0007669"/>
    <property type="project" value="TreeGrafter"/>
</dbReference>
<dbReference type="Pfam" id="PF02410">
    <property type="entry name" value="RsfS"/>
    <property type="match status" value="1"/>
</dbReference>
<dbReference type="GO" id="GO:0090071">
    <property type="term" value="P:negative regulation of ribosome biogenesis"/>
    <property type="evidence" value="ECO:0007669"/>
    <property type="project" value="UniProtKB-UniRule"/>
</dbReference>